<protein>
    <recommendedName>
        <fullName evidence="1">non-specific serine/threonine protein kinase</fullName>
        <ecNumber evidence="1">2.7.11.1</ecNumber>
    </recommendedName>
</protein>
<name>A0ABV1TFK4_9ACTN</name>
<evidence type="ECO:0000313" key="14">
    <source>
        <dbReference type="Proteomes" id="UP001490365"/>
    </source>
</evidence>
<keyword evidence="6 9" id="KW-0067">ATP-binding</keyword>
<dbReference type="SMART" id="SM00220">
    <property type="entry name" value="S_TKc"/>
    <property type="match status" value="1"/>
</dbReference>
<dbReference type="InterPro" id="IPR050660">
    <property type="entry name" value="NEK_Ser/Thr_kinase"/>
</dbReference>
<dbReference type="InterPro" id="IPR047738">
    <property type="entry name" value="SAV_2336-like_N"/>
</dbReference>
<evidence type="ECO:0000256" key="3">
    <source>
        <dbReference type="ARBA" id="ARBA00022679"/>
    </source>
</evidence>
<keyword evidence="2" id="KW-0723">Serine/threonine-protein kinase</keyword>
<feature type="binding site" evidence="9">
    <location>
        <begin position="878"/>
        <end position="885"/>
    </location>
    <ligand>
        <name>ATP</name>
        <dbReference type="ChEBI" id="CHEBI:30616"/>
    </ligand>
</feature>
<keyword evidence="14" id="KW-1185">Reference proteome</keyword>
<feature type="domain" description="FtsK" evidence="12">
    <location>
        <begin position="855"/>
        <end position="1054"/>
    </location>
</feature>
<dbReference type="PROSITE" id="PS50901">
    <property type="entry name" value="FTSK"/>
    <property type="match status" value="1"/>
</dbReference>
<dbReference type="Gene3D" id="3.40.50.300">
    <property type="entry name" value="P-loop containing nucleotide triphosphate hydrolases"/>
    <property type="match status" value="1"/>
</dbReference>
<evidence type="ECO:0000256" key="6">
    <source>
        <dbReference type="ARBA" id="ARBA00022840"/>
    </source>
</evidence>
<evidence type="ECO:0000256" key="8">
    <source>
        <dbReference type="ARBA" id="ARBA00048679"/>
    </source>
</evidence>
<keyword evidence="5" id="KW-0418">Kinase</keyword>
<dbReference type="RefSeq" id="WP_351957423.1">
    <property type="nucleotide sequence ID" value="NZ_JBEOZM010000006.1"/>
</dbReference>
<dbReference type="InterPro" id="IPR002543">
    <property type="entry name" value="FtsK_dom"/>
</dbReference>
<dbReference type="EC" id="2.7.11.1" evidence="1"/>
<organism evidence="13 14">
    <name type="scientific">Streptomyces sp. 900105755</name>
    <dbReference type="NCBI Taxonomy" id="3154389"/>
    <lineage>
        <taxon>Bacteria</taxon>
        <taxon>Bacillati</taxon>
        <taxon>Actinomycetota</taxon>
        <taxon>Actinomycetes</taxon>
        <taxon>Kitasatosporales</taxon>
        <taxon>Streptomycetaceae</taxon>
        <taxon>Streptomyces</taxon>
    </lineage>
</organism>
<feature type="domain" description="Protein kinase" evidence="11">
    <location>
        <begin position="570"/>
        <end position="834"/>
    </location>
</feature>
<dbReference type="PANTHER" id="PTHR43671:SF98">
    <property type="entry name" value="SERINE_THREONINE-PROTEIN KINASE NEK11"/>
    <property type="match status" value="1"/>
</dbReference>
<comment type="caution">
    <text evidence="13">The sequence shown here is derived from an EMBL/GenBank/DDBJ whole genome shotgun (WGS) entry which is preliminary data.</text>
</comment>
<feature type="region of interest" description="Disordered" evidence="10">
    <location>
        <begin position="46"/>
        <end position="108"/>
    </location>
</feature>
<evidence type="ECO:0000256" key="1">
    <source>
        <dbReference type="ARBA" id="ARBA00012513"/>
    </source>
</evidence>
<dbReference type="InterPro" id="IPR000719">
    <property type="entry name" value="Prot_kinase_dom"/>
</dbReference>
<evidence type="ECO:0000256" key="2">
    <source>
        <dbReference type="ARBA" id="ARBA00022527"/>
    </source>
</evidence>
<dbReference type="PANTHER" id="PTHR43671">
    <property type="entry name" value="SERINE/THREONINE-PROTEIN KINASE NEK"/>
    <property type="match status" value="1"/>
</dbReference>
<evidence type="ECO:0000256" key="5">
    <source>
        <dbReference type="ARBA" id="ARBA00022777"/>
    </source>
</evidence>
<evidence type="ECO:0000259" key="12">
    <source>
        <dbReference type="PROSITE" id="PS50901"/>
    </source>
</evidence>
<comment type="catalytic activity">
    <reaction evidence="7">
        <text>L-threonyl-[protein] + ATP = O-phospho-L-threonyl-[protein] + ADP + H(+)</text>
        <dbReference type="Rhea" id="RHEA:46608"/>
        <dbReference type="Rhea" id="RHEA-COMP:11060"/>
        <dbReference type="Rhea" id="RHEA-COMP:11605"/>
        <dbReference type="ChEBI" id="CHEBI:15378"/>
        <dbReference type="ChEBI" id="CHEBI:30013"/>
        <dbReference type="ChEBI" id="CHEBI:30616"/>
        <dbReference type="ChEBI" id="CHEBI:61977"/>
        <dbReference type="ChEBI" id="CHEBI:456216"/>
        <dbReference type="EC" id="2.7.11.1"/>
    </reaction>
</comment>
<evidence type="ECO:0000256" key="7">
    <source>
        <dbReference type="ARBA" id="ARBA00047899"/>
    </source>
</evidence>
<accession>A0ABV1TFK4</accession>
<gene>
    <name evidence="13" type="ORF">ABT211_16215</name>
</gene>
<evidence type="ECO:0000259" key="11">
    <source>
        <dbReference type="PROSITE" id="PS50011"/>
    </source>
</evidence>
<dbReference type="PROSITE" id="PS50011">
    <property type="entry name" value="PROTEIN_KINASE_DOM"/>
    <property type="match status" value="1"/>
</dbReference>
<dbReference type="SUPFAM" id="SSF56112">
    <property type="entry name" value="Protein kinase-like (PK-like)"/>
    <property type="match status" value="1"/>
</dbReference>
<keyword evidence="3" id="KW-0808">Transferase</keyword>
<dbReference type="InterPro" id="IPR027417">
    <property type="entry name" value="P-loop_NTPase"/>
</dbReference>
<dbReference type="NCBIfam" id="NF041121">
    <property type="entry name" value="SAV_2336_NTERM"/>
    <property type="match status" value="1"/>
</dbReference>
<reference evidence="13 14" key="1">
    <citation type="submission" date="2024-06" db="EMBL/GenBank/DDBJ databases">
        <title>The Natural Products Discovery Center: Release of the First 8490 Sequenced Strains for Exploring Actinobacteria Biosynthetic Diversity.</title>
        <authorList>
            <person name="Kalkreuter E."/>
            <person name="Kautsar S.A."/>
            <person name="Yang D."/>
            <person name="Bader C.D."/>
            <person name="Teijaro C.N."/>
            <person name="Fluegel L."/>
            <person name="Davis C.M."/>
            <person name="Simpson J.R."/>
            <person name="Lauterbach L."/>
            <person name="Steele A.D."/>
            <person name="Gui C."/>
            <person name="Meng S."/>
            <person name="Li G."/>
            <person name="Viehrig K."/>
            <person name="Ye F."/>
            <person name="Su P."/>
            <person name="Kiefer A.F."/>
            <person name="Nichols A."/>
            <person name="Cepeda A.J."/>
            <person name="Yan W."/>
            <person name="Fan B."/>
            <person name="Jiang Y."/>
            <person name="Adhikari A."/>
            <person name="Zheng C.-J."/>
            <person name="Schuster L."/>
            <person name="Cowan T.M."/>
            <person name="Smanski M.J."/>
            <person name="Chevrette M.G."/>
            <person name="De Carvalho L.P.S."/>
            <person name="Shen B."/>
        </authorList>
    </citation>
    <scope>NUCLEOTIDE SEQUENCE [LARGE SCALE GENOMIC DNA]</scope>
    <source>
        <strain evidence="13 14">NPDC001694</strain>
    </source>
</reference>
<keyword evidence="4 9" id="KW-0547">Nucleotide-binding</keyword>
<dbReference type="InterPro" id="IPR011009">
    <property type="entry name" value="Kinase-like_dom_sf"/>
</dbReference>
<evidence type="ECO:0000256" key="10">
    <source>
        <dbReference type="SAM" id="MobiDB-lite"/>
    </source>
</evidence>
<feature type="region of interest" description="Disordered" evidence="10">
    <location>
        <begin position="214"/>
        <end position="235"/>
    </location>
</feature>
<evidence type="ECO:0000256" key="9">
    <source>
        <dbReference type="PROSITE-ProRule" id="PRU00289"/>
    </source>
</evidence>
<evidence type="ECO:0000256" key="4">
    <source>
        <dbReference type="ARBA" id="ARBA00022741"/>
    </source>
</evidence>
<feature type="compositionally biased region" description="Low complexity" evidence="10">
    <location>
        <begin position="46"/>
        <end position="63"/>
    </location>
</feature>
<feature type="compositionally biased region" description="Low complexity" evidence="10">
    <location>
        <begin position="92"/>
        <end position="103"/>
    </location>
</feature>
<dbReference type="EMBL" id="JBEOZM010000006">
    <property type="protein sequence ID" value="MER6268825.1"/>
    <property type="molecule type" value="Genomic_DNA"/>
</dbReference>
<comment type="catalytic activity">
    <reaction evidence="8">
        <text>L-seryl-[protein] + ATP = O-phospho-L-seryl-[protein] + ADP + H(+)</text>
        <dbReference type="Rhea" id="RHEA:17989"/>
        <dbReference type="Rhea" id="RHEA-COMP:9863"/>
        <dbReference type="Rhea" id="RHEA-COMP:11604"/>
        <dbReference type="ChEBI" id="CHEBI:15378"/>
        <dbReference type="ChEBI" id="CHEBI:29999"/>
        <dbReference type="ChEBI" id="CHEBI:30616"/>
        <dbReference type="ChEBI" id="CHEBI:83421"/>
        <dbReference type="ChEBI" id="CHEBI:456216"/>
        <dbReference type="EC" id="2.7.11.1"/>
    </reaction>
</comment>
<sequence length="1090" mass="118011">MRDALSGDGELLDAEELRDALWLAARLPPAAATTLARLARAAEPAVEAASPAPAEPATEPPFEGGDEHRDRTALGAPPTGGARPPREDGLHAAPVPSSQAVSSDRSAMAVRAQGMKALDGTELRIGRALRPLRQLRPDPLRTELDVDATVSAMAETGLPDAVLRPTRTRWLDLVVLVDDGVSMLLWQRLAGEVRALMERCGAFRDVRIHGLDSRTPGGPRLTGRPYGGRDRARPMSTVLDPSGNTLLFVVSDGVGRAWRDGTMHRELDRAASTGPVALLHALPPRLWAGSGIDARPWRVTTRRRGAANRSWHVEDPVLPPEMAPYDGVPIPVLSAERSDIGTWSQLIGSPGETVVLPLLTGPDMPVPAVGARAFTRPAGAVAAEETVLRFKTSASSEAYRLAAHLAAVAPLPVPVMRLVQHALQPSVDTAHLAEVFLGGLMHGVDGSADLPHQRTFDFTEDIRTVLLGTVPPSELVRTARKVTDHLSGLPNASTGFPAWLSHSEGQERIRSGNRRPFGWVDETLRRRLGIAPPAPPEPESAPEPLSPHIELRELPDGFVLDEELTGWCRLSVADRRFEGPDGLPYEVFAEHEGGWADIGLLLAHDGEGRVLVIRTPEVHNPRHAADLVTTEVTALKRLDGFFAPRLLAWDAHRLRPWLAVECALDGTSEPAPNLHDFVGQEGTLHRAGLLEVARQLAASLANAHENGLVHGSLTPRCVLVAGRKMQITGWMTASVDGRASPHLDTYAQRPRYRAPEQERPGCEPTRESDVYALGAILMDAATGEGQGEYLSEAPLALPAGLLSPDWTAILEACTRRDPAHRPSAARLRRALDSLALQRPGGNQPMRVSLGLDPGLDPVELDLESEHRGGQGPHLLLRGVPAAIRRSVLRRVLDQLTRQNPAGLELVRADYDGRSGLARFEDIVRGASFLHLSDRQAHVLSFCEKLRQEVTKRGSMLGESIDDSDFGSLTYDADEYGIPHIMRRLMVVVDDFQKVLLLAPEVFTVLRQVAVEGPQFGIHLIVSTDDTNEATIARVFGGRKPARIDLRSQGWRDDDQTAPLTAEATLQVPSTDGLVSFPAGVEDTFKPLPGN</sequence>
<feature type="compositionally biased region" description="Low complexity" evidence="10">
    <location>
        <begin position="73"/>
        <end position="83"/>
    </location>
</feature>
<proteinExistence type="predicted"/>
<evidence type="ECO:0000313" key="13">
    <source>
        <dbReference type="EMBL" id="MER6268825.1"/>
    </source>
</evidence>
<dbReference type="Proteomes" id="UP001490365">
    <property type="component" value="Unassembled WGS sequence"/>
</dbReference>
<dbReference type="Gene3D" id="1.10.510.10">
    <property type="entry name" value="Transferase(Phosphotransferase) domain 1"/>
    <property type="match status" value="1"/>
</dbReference>